<dbReference type="InterPro" id="IPR003010">
    <property type="entry name" value="C-N_Hydrolase"/>
</dbReference>
<organism evidence="4 5">
    <name type="scientific">Francisella tularensis subsp. tularensis str. SCHU S4 substr. FSC237</name>
    <dbReference type="NCBI Taxonomy" id="1341660"/>
    <lineage>
        <taxon>Bacteria</taxon>
        <taxon>Pseudomonadati</taxon>
        <taxon>Pseudomonadota</taxon>
        <taxon>Gammaproteobacteria</taxon>
        <taxon>Thiotrichales</taxon>
        <taxon>Francisellaceae</taxon>
        <taxon>Francisella</taxon>
    </lineage>
</organism>
<dbReference type="RefSeq" id="WP_003020185.1">
    <property type="nucleotide sequence ID" value="NZ_KK211923.1"/>
</dbReference>
<dbReference type="SUPFAM" id="SSF56317">
    <property type="entry name" value="Carbon-nitrogen hydrolase"/>
    <property type="match status" value="1"/>
</dbReference>
<comment type="caution">
    <text evidence="4">The sequence shown here is derived from an EMBL/GenBank/DDBJ whole genome shotgun (WGS) entry which is preliminary data.</text>
</comment>
<dbReference type="InterPro" id="IPR050345">
    <property type="entry name" value="Aliph_Amidase/BUP"/>
</dbReference>
<dbReference type="PANTHER" id="PTHR43674">
    <property type="entry name" value="NITRILASE C965.09-RELATED"/>
    <property type="match status" value="1"/>
</dbReference>
<dbReference type="PANTHER" id="PTHR43674:SF2">
    <property type="entry name" value="BETA-UREIDOPROPIONASE"/>
    <property type="match status" value="1"/>
</dbReference>
<dbReference type="GO" id="GO:0050126">
    <property type="term" value="F:N-carbamoylputrescine amidase activity"/>
    <property type="evidence" value="ECO:0007669"/>
    <property type="project" value="InterPro"/>
</dbReference>
<sequence length="286" mass="32430">MANIKVAVVQLSFNDNEAENLAKLESKIIQAAKNGAKIILTPELPSYLYFCKKQNSKYFDLAKTIDESPIVKLYKLLAHKYNIVLPASFFERDGNACYNSIAMIDADGSIMGVYRKAHIPDGIGYQEKYYFSPGSAGFKVWDTKYAKVGVGICWDQWFPEAARVMALKGAEILLYPTAIGSEPHLPDYDSKDHWQRVMQGHAAANMLPVLASNRYATEANDDITATYYGSSFITDHTGDKIAEADRSGDDILYATFDFAELQQQRFYWGLFRDRRPELYDEIVRKY</sequence>
<dbReference type="SMR" id="A0AAD3AS66"/>
<dbReference type="EMBL" id="JIDS01000002">
    <property type="protein sequence ID" value="EZK37793.1"/>
    <property type="molecule type" value="Genomic_DNA"/>
</dbReference>
<feature type="domain" description="CN hydrolase" evidence="3">
    <location>
        <begin position="4"/>
        <end position="258"/>
    </location>
</feature>
<gene>
    <name evidence="4" type="ORF">P250_02549</name>
</gene>
<evidence type="ECO:0000256" key="1">
    <source>
        <dbReference type="ARBA" id="ARBA00022801"/>
    </source>
</evidence>
<evidence type="ECO:0000259" key="3">
    <source>
        <dbReference type="PROSITE" id="PS50263"/>
    </source>
</evidence>
<dbReference type="AlphaFoldDB" id="A0AAD3AS66"/>
<dbReference type="GO" id="GO:0033388">
    <property type="term" value="P:putrescine biosynthetic process from arginine"/>
    <property type="evidence" value="ECO:0007669"/>
    <property type="project" value="TreeGrafter"/>
</dbReference>
<proteinExistence type="inferred from homology"/>
<evidence type="ECO:0000256" key="2">
    <source>
        <dbReference type="ARBA" id="ARBA00034122"/>
    </source>
</evidence>
<dbReference type="InterPro" id="IPR017755">
    <property type="entry name" value="N-carbamoylputrescine_amidase"/>
</dbReference>
<name>A0AAD3AS66_FRATT</name>
<protein>
    <submittedName>
        <fullName evidence="4">N-carbamoylputrescine amidase</fullName>
    </submittedName>
</protein>
<dbReference type="InterPro" id="IPR036526">
    <property type="entry name" value="C-N_Hydrolase_sf"/>
</dbReference>
<reference evidence="4 5" key="1">
    <citation type="submission" date="2014-03" db="EMBL/GenBank/DDBJ databases">
        <title>The Genome Sequence of Francisella tularensis subsp. tularensis str. SCHU S4 substr. FSC043.</title>
        <authorList>
            <consortium name="The Broad Institute Genomics Platform"/>
            <consortium name="The Broad Institute Genome Sequencing Center for Infectious Disease"/>
            <person name="Chapman S.B."/>
            <person name="Guina T."/>
            <person name="Gelhaus C."/>
            <person name="Comer J."/>
            <person name="Sellati T."/>
            <person name="Sjostedt A."/>
            <person name="Young S.K."/>
            <person name="Zeng Q."/>
            <person name="Gargeya S."/>
            <person name="Abouelleil A."/>
            <person name="Alvarado L."/>
            <person name="Chapman S.B."/>
            <person name="Gainer-Dewar J."/>
            <person name="Goldberg J."/>
            <person name="Griggs A."/>
            <person name="Gujja S."/>
            <person name="Hansen M."/>
            <person name="Howarth C."/>
            <person name="Imamovic A."/>
            <person name="Larimer J."/>
            <person name="Murphy C."/>
            <person name="Naylor J."/>
            <person name="Pearson M."/>
            <person name="Poon T.W."/>
            <person name="Priest M."/>
            <person name="Roberts A."/>
            <person name="Saif S."/>
            <person name="Shea T."/>
            <person name="Sykes S."/>
            <person name="Wortman J."/>
            <person name="Nusbaum C."/>
            <person name="Birren B."/>
        </authorList>
    </citation>
    <scope>NUCLEOTIDE SEQUENCE [LARGE SCALE GENOMIC DNA]</scope>
    <source>
        <strain evidence="4 5">Schu S4</strain>
    </source>
</reference>
<evidence type="ECO:0000313" key="5">
    <source>
        <dbReference type="Proteomes" id="UP000023806"/>
    </source>
</evidence>
<dbReference type="PROSITE" id="PS50263">
    <property type="entry name" value="CN_HYDROLASE"/>
    <property type="match status" value="1"/>
</dbReference>
<dbReference type="Pfam" id="PF00795">
    <property type="entry name" value="CN_hydrolase"/>
    <property type="match status" value="1"/>
</dbReference>
<comment type="similarity">
    <text evidence="2">Belongs to the carbon-nitrogen hydrolase superfamily.</text>
</comment>
<keyword evidence="1" id="KW-0378">Hydrolase</keyword>
<dbReference type="Gene3D" id="3.60.110.10">
    <property type="entry name" value="Carbon-nitrogen hydrolase"/>
    <property type="match status" value="1"/>
</dbReference>
<accession>A0AAD3AS66</accession>
<evidence type="ECO:0000313" key="4">
    <source>
        <dbReference type="EMBL" id="EZK37793.1"/>
    </source>
</evidence>
<dbReference type="NCBIfam" id="TIGR03381">
    <property type="entry name" value="agmatine_aguB"/>
    <property type="match status" value="1"/>
</dbReference>
<dbReference type="CDD" id="cd07573">
    <property type="entry name" value="CPA"/>
    <property type="match status" value="1"/>
</dbReference>
<dbReference type="Proteomes" id="UP000023806">
    <property type="component" value="Unassembled WGS sequence"/>
</dbReference>